<dbReference type="SUPFAM" id="SSF56645">
    <property type="entry name" value="Acyl-CoA dehydrogenase NM domain-like"/>
    <property type="match status" value="1"/>
</dbReference>
<keyword evidence="1" id="KW-0560">Oxidoreductase</keyword>
<dbReference type="GO" id="GO:0005737">
    <property type="term" value="C:cytoplasm"/>
    <property type="evidence" value="ECO:0007669"/>
    <property type="project" value="TreeGrafter"/>
</dbReference>
<dbReference type="Gene3D" id="1.10.540.10">
    <property type="entry name" value="Acyl-CoA dehydrogenase/oxidase, N-terminal domain"/>
    <property type="match status" value="1"/>
</dbReference>
<evidence type="ECO:0000259" key="2">
    <source>
        <dbReference type="Pfam" id="PF08028"/>
    </source>
</evidence>
<dbReference type="SUPFAM" id="SSF47203">
    <property type="entry name" value="Acyl-CoA dehydrogenase C-terminal domain-like"/>
    <property type="match status" value="1"/>
</dbReference>
<dbReference type="InterPro" id="IPR037069">
    <property type="entry name" value="AcylCoA_DH/ox_N_sf"/>
</dbReference>
<evidence type="ECO:0000256" key="1">
    <source>
        <dbReference type="ARBA" id="ARBA00023002"/>
    </source>
</evidence>
<dbReference type="Pfam" id="PF08028">
    <property type="entry name" value="Acyl-CoA_dh_2"/>
    <property type="match status" value="1"/>
</dbReference>
<dbReference type="PANTHER" id="PTHR48083:SF19">
    <property type="entry name" value="FLAVIN-DEPENDENT MONOOXYGENASE, OXYGENASE SUBUNIT HSAA"/>
    <property type="match status" value="1"/>
</dbReference>
<evidence type="ECO:0000313" key="3">
    <source>
        <dbReference type="EMBL" id="CAB4947973.1"/>
    </source>
</evidence>
<dbReference type="AlphaFoldDB" id="A0A6J7JYG0"/>
<dbReference type="GO" id="GO:0033539">
    <property type="term" value="P:fatty acid beta-oxidation using acyl-CoA dehydrogenase"/>
    <property type="evidence" value="ECO:0007669"/>
    <property type="project" value="TreeGrafter"/>
</dbReference>
<dbReference type="Gene3D" id="1.20.140.10">
    <property type="entry name" value="Butyryl-CoA Dehydrogenase, subunit A, domain 3"/>
    <property type="match status" value="1"/>
</dbReference>
<dbReference type="InterPro" id="IPR046373">
    <property type="entry name" value="Acyl-CoA_Oxase/DH_mid-dom_sf"/>
</dbReference>
<protein>
    <submittedName>
        <fullName evidence="3">Unannotated protein</fullName>
    </submittedName>
</protein>
<gene>
    <name evidence="3" type="ORF">UFOPK3772_01352</name>
</gene>
<name>A0A6J7JYG0_9ZZZZ</name>
<accession>A0A6J7JYG0</accession>
<dbReference type="GO" id="GO:0003995">
    <property type="term" value="F:acyl-CoA dehydrogenase activity"/>
    <property type="evidence" value="ECO:0007669"/>
    <property type="project" value="TreeGrafter"/>
</dbReference>
<dbReference type="InterPro" id="IPR009100">
    <property type="entry name" value="AcylCoA_DH/oxidase_NM_dom_sf"/>
</dbReference>
<dbReference type="PANTHER" id="PTHR48083">
    <property type="entry name" value="MEDIUM-CHAIN SPECIFIC ACYL-COA DEHYDROGENASE, MITOCHONDRIAL-RELATED"/>
    <property type="match status" value="1"/>
</dbReference>
<dbReference type="Gene3D" id="2.40.110.10">
    <property type="entry name" value="Butyryl-CoA Dehydrogenase, subunit A, domain 2"/>
    <property type="match status" value="1"/>
</dbReference>
<dbReference type="PIRSF" id="PIRSF016578">
    <property type="entry name" value="HsaA"/>
    <property type="match status" value="1"/>
</dbReference>
<dbReference type="InterPro" id="IPR013107">
    <property type="entry name" value="Acyl-CoA_DH_C"/>
</dbReference>
<dbReference type="InterPro" id="IPR036250">
    <property type="entry name" value="AcylCo_DH-like_C"/>
</dbReference>
<feature type="domain" description="Acyl-CoA dehydrogenase C-terminal" evidence="2">
    <location>
        <begin position="246"/>
        <end position="374"/>
    </location>
</feature>
<sequence length="397" mass="42905">MTALIEHSQHDVLERVHEVADIIAANAGESERLGRLSDASAQAVRDTGVVRMTQPKEFGGFESHPVDYLKAVIEIGTLDCSAGWVAGVVGVHPHGLAHGHRELQEELWSEDPDTWIASPYAPLGRARPVDGGYQFSGQWPFSSGTDHCAWVVIGGMVVDSEGAVADPLPKHFVLPRSDYEILDDSWDVMGLRATGSKDIVVRDMFVPAHRVIDTQGLADGLPAHDPSREGNPLYRMPRNVVFQGAICAGTVAAARGTLAAFTAWTRTRESRAGKSSMDTYQLAALGAAAADIDASMLHLLTDVERVFDMCVRGETVPLETRLEVRRNQVAASHRAIAAADSVFKLSGGGALQMRNDLQRQWRGAQAALHHAGNQAGYVHQAYGLNLFGHAIPDFVKV</sequence>
<dbReference type="EMBL" id="CAFBNE010000037">
    <property type="protein sequence ID" value="CAB4947973.1"/>
    <property type="molecule type" value="Genomic_DNA"/>
</dbReference>
<organism evidence="3">
    <name type="scientific">freshwater metagenome</name>
    <dbReference type="NCBI Taxonomy" id="449393"/>
    <lineage>
        <taxon>unclassified sequences</taxon>
        <taxon>metagenomes</taxon>
        <taxon>ecological metagenomes</taxon>
    </lineage>
</organism>
<dbReference type="InterPro" id="IPR050741">
    <property type="entry name" value="Acyl-CoA_dehydrogenase"/>
</dbReference>
<dbReference type="GO" id="GO:0050660">
    <property type="term" value="F:flavin adenine dinucleotide binding"/>
    <property type="evidence" value="ECO:0007669"/>
    <property type="project" value="InterPro"/>
</dbReference>
<proteinExistence type="predicted"/>
<dbReference type="GO" id="GO:0016712">
    <property type="term" value="F:oxidoreductase activity, acting on paired donors, with incorporation or reduction of molecular oxygen, reduced flavin or flavoprotein as one donor, and incorporation of one atom of oxygen"/>
    <property type="evidence" value="ECO:0007669"/>
    <property type="project" value="TreeGrafter"/>
</dbReference>
<reference evidence="3" key="1">
    <citation type="submission" date="2020-05" db="EMBL/GenBank/DDBJ databases">
        <authorList>
            <person name="Chiriac C."/>
            <person name="Salcher M."/>
            <person name="Ghai R."/>
            <person name="Kavagutti S V."/>
        </authorList>
    </citation>
    <scope>NUCLEOTIDE SEQUENCE</scope>
</reference>